<gene>
    <name evidence="12" type="ORF">BABINDRAFT_161354</name>
</gene>
<evidence type="ECO:0000256" key="1">
    <source>
        <dbReference type="ARBA" id="ARBA00004141"/>
    </source>
</evidence>
<dbReference type="PROSITE" id="PS00211">
    <property type="entry name" value="ABC_TRANSPORTER_1"/>
    <property type="match status" value="1"/>
</dbReference>
<dbReference type="InterPro" id="IPR003439">
    <property type="entry name" value="ABC_transporter-like_ATP-bd"/>
</dbReference>
<evidence type="ECO:0000256" key="8">
    <source>
        <dbReference type="SAM" id="MobiDB-lite"/>
    </source>
</evidence>
<evidence type="ECO:0000256" key="3">
    <source>
        <dbReference type="ARBA" id="ARBA00022692"/>
    </source>
</evidence>
<dbReference type="RefSeq" id="XP_018985736.1">
    <property type="nucleotide sequence ID" value="XM_019128761.1"/>
</dbReference>
<feature type="domain" description="ABC transporter" evidence="10">
    <location>
        <begin position="458"/>
        <end position="696"/>
    </location>
</feature>
<proteinExistence type="inferred from homology"/>
<keyword evidence="7 9" id="KW-0472">Membrane</keyword>
<evidence type="ECO:0000256" key="6">
    <source>
        <dbReference type="ARBA" id="ARBA00022989"/>
    </source>
</evidence>
<feature type="compositionally biased region" description="Basic and acidic residues" evidence="8">
    <location>
        <begin position="50"/>
        <end position="62"/>
    </location>
</feature>
<reference evidence="13" key="1">
    <citation type="submission" date="2016-05" db="EMBL/GenBank/DDBJ databases">
        <title>Comparative genomics of biotechnologically important yeasts.</title>
        <authorList>
            <consortium name="DOE Joint Genome Institute"/>
            <person name="Riley R."/>
            <person name="Haridas S."/>
            <person name="Wolfe K.H."/>
            <person name="Lopes M.R."/>
            <person name="Hittinger C.T."/>
            <person name="Goker M."/>
            <person name="Salamov A."/>
            <person name="Wisecaver J."/>
            <person name="Long T.M."/>
            <person name="Aerts A.L."/>
            <person name="Barry K."/>
            <person name="Choi C."/>
            <person name="Clum A."/>
            <person name="Coughlan A.Y."/>
            <person name="Deshpande S."/>
            <person name="Douglass A.P."/>
            <person name="Hanson S.J."/>
            <person name="Klenk H.-P."/>
            <person name="Labutti K."/>
            <person name="Lapidus A."/>
            <person name="Lindquist E."/>
            <person name="Lipzen A."/>
            <person name="Meier-Kolthoff J.P."/>
            <person name="Ohm R.A."/>
            <person name="Otillar R.P."/>
            <person name="Pangilinan J."/>
            <person name="Peng Y."/>
            <person name="Rokas A."/>
            <person name="Rosa C.A."/>
            <person name="Scheuner C."/>
            <person name="Sibirny A.A."/>
            <person name="Slot J.C."/>
            <person name="Stielow J.B."/>
            <person name="Sun H."/>
            <person name="Kurtzman C.P."/>
            <person name="Blackwell M."/>
            <person name="Grigoriev I.V."/>
            <person name="Jeffries T.W."/>
        </authorList>
    </citation>
    <scope>NUCLEOTIDE SEQUENCE [LARGE SCALE GENOMIC DNA]</scope>
    <source>
        <strain evidence="13">NRRL Y-12698</strain>
    </source>
</reference>
<dbReference type="CDD" id="cd18573">
    <property type="entry name" value="ABC_6TM_ABCB10_like"/>
    <property type="match status" value="1"/>
</dbReference>
<name>A0A1E3QRZ1_9ASCO</name>
<keyword evidence="4" id="KW-0547">Nucleotide-binding</keyword>
<accession>A0A1E3QRZ1</accession>
<dbReference type="GO" id="GO:0016887">
    <property type="term" value="F:ATP hydrolysis activity"/>
    <property type="evidence" value="ECO:0007669"/>
    <property type="project" value="EnsemblFungi"/>
</dbReference>
<feature type="transmembrane region" description="Helical" evidence="9">
    <location>
        <begin position="280"/>
        <end position="297"/>
    </location>
</feature>
<dbReference type="PANTHER" id="PTHR43394">
    <property type="entry name" value="ATP-DEPENDENT PERMEASE MDL1, MITOCHONDRIAL"/>
    <property type="match status" value="1"/>
</dbReference>
<dbReference type="Gene3D" id="3.40.50.300">
    <property type="entry name" value="P-loop containing nucleotide triphosphate hydrolases"/>
    <property type="match status" value="1"/>
</dbReference>
<feature type="transmembrane region" description="Helical" evidence="9">
    <location>
        <begin position="356"/>
        <end position="378"/>
    </location>
</feature>
<dbReference type="PROSITE" id="PS50893">
    <property type="entry name" value="ABC_TRANSPORTER_2"/>
    <property type="match status" value="1"/>
</dbReference>
<feature type="transmembrane region" description="Helical" evidence="9">
    <location>
        <begin position="133"/>
        <end position="154"/>
    </location>
</feature>
<dbReference type="FunFam" id="3.40.50.300:FF:000218">
    <property type="entry name" value="Multidrug ABC transporter ATP-binding protein"/>
    <property type="match status" value="1"/>
</dbReference>
<dbReference type="PROSITE" id="PS50929">
    <property type="entry name" value="ABC_TM1F"/>
    <property type="match status" value="1"/>
</dbReference>
<keyword evidence="13" id="KW-1185">Reference proteome</keyword>
<dbReference type="Pfam" id="PF00664">
    <property type="entry name" value="ABC_membrane"/>
    <property type="match status" value="1"/>
</dbReference>
<dbReference type="GO" id="GO:0005524">
    <property type="term" value="F:ATP binding"/>
    <property type="evidence" value="ECO:0007669"/>
    <property type="project" value="UniProtKB-KW"/>
</dbReference>
<evidence type="ECO:0000256" key="5">
    <source>
        <dbReference type="ARBA" id="ARBA00022840"/>
    </source>
</evidence>
<evidence type="ECO:0000259" key="10">
    <source>
        <dbReference type="PROSITE" id="PS50893"/>
    </source>
</evidence>
<organism evidence="12 13">
    <name type="scientific">Babjeviella inositovora NRRL Y-12698</name>
    <dbReference type="NCBI Taxonomy" id="984486"/>
    <lineage>
        <taxon>Eukaryota</taxon>
        <taxon>Fungi</taxon>
        <taxon>Dikarya</taxon>
        <taxon>Ascomycota</taxon>
        <taxon>Saccharomycotina</taxon>
        <taxon>Pichiomycetes</taxon>
        <taxon>Serinales incertae sedis</taxon>
        <taxon>Babjeviella</taxon>
    </lineage>
</organism>
<dbReference type="InterPro" id="IPR039421">
    <property type="entry name" value="Type_1_exporter"/>
</dbReference>
<dbReference type="Pfam" id="PF00005">
    <property type="entry name" value="ABC_tran"/>
    <property type="match status" value="1"/>
</dbReference>
<dbReference type="InterPro" id="IPR027417">
    <property type="entry name" value="P-loop_NTPase"/>
</dbReference>
<feature type="transmembrane region" description="Helical" evidence="9">
    <location>
        <begin position="257"/>
        <end position="274"/>
    </location>
</feature>
<keyword evidence="3 9" id="KW-0812">Transmembrane</keyword>
<dbReference type="STRING" id="984486.A0A1E3QRZ1"/>
<feature type="transmembrane region" description="Helical" evidence="9">
    <location>
        <begin position="174"/>
        <end position="195"/>
    </location>
</feature>
<dbReference type="InterPro" id="IPR003593">
    <property type="entry name" value="AAA+_ATPase"/>
</dbReference>
<comment type="similarity">
    <text evidence="2">Belongs to the ABC transporter superfamily. ABCB family. Mitochondrial peptide exporter (TC 3.A.1.212) subfamily.</text>
</comment>
<dbReference type="InterPro" id="IPR036640">
    <property type="entry name" value="ABC1_TM_sf"/>
</dbReference>
<protein>
    <recommendedName>
        <fullName evidence="14">ABC transporter domain-containing protein</fullName>
    </recommendedName>
</protein>
<dbReference type="GO" id="GO:0090374">
    <property type="term" value="P:oligopeptide export from mitochondrion"/>
    <property type="evidence" value="ECO:0007669"/>
    <property type="project" value="EnsemblFungi"/>
</dbReference>
<feature type="domain" description="ABC transmembrane type-1" evidence="11">
    <location>
        <begin position="134"/>
        <end position="421"/>
    </location>
</feature>
<dbReference type="GO" id="GO:0015421">
    <property type="term" value="F:ABC-type oligopeptide transporter activity"/>
    <property type="evidence" value="ECO:0007669"/>
    <property type="project" value="EnsemblFungi"/>
</dbReference>
<dbReference type="PANTHER" id="PTHR43394:SF1">
    <property type="entry name" value="ATP-BINDING CASSETTE SUB-FAMILY B MEMBER 10, MITOCHONDRIAL"/>
    <property type="match status" value="1"/>
</dbReference>
<evidence type="ECO:0000313" key="13">
    <source>
        <dbReference type="Proteomes" id="UP000094336"/>
    </source>
</evidence>
<dbReference type="SUPFAM" id="SSF52540">
    <property type="entry name" value="P-loop containing nucleoside triphosphate hydrolases"/>
    <property type="match status" value="1"/>
</dbReference>
<dbReference type="EMBL" id="KV454430">
    <property type="protein sequence ID" value="ODQ80408.1"/>
    <property type="molecule type" value="Genomic_DNA"/>
</dbReference>
<evidence type="ECO:0000256" key="7">
    <source>
        <dbReference type="ARBA" id="ARBA00023136"/>
    </source>
</evidence>
<evidence type="ECO:0000313" key="12">
    <source>
        <dbReference type="EMBL" id="ODQ80408.1"/>
    </source>
</evidence>
<comment type="subcellular location">
    <subcellularLocation>
        <location evidence="1">Membrane</location>
        <topology evidence="1">Multi-pass membrane protein</topology>
    </subcellularLocation>
</comment>
<keyword evidence="5" id="KW-0067">ATP-binding</keyword>
<dbReference type="InterPro" id="IPR011527">
    <property type="entry name" value="ABC1_TM_dom"/>
</dbReference>
<evidence type="ECO:0000256" key="2">
    <source>
        <dbReference type="ARBA" id="ARBA00005580"/>
    </source>
</evidence>
<evidence type="ECO:0000256" key="4">
    <source>
        <dbReference type="ARBA" id="ARBA00022741"/>
    </source>
</evidence>
<evidence type="ECO:0008006" key="14">
    <source>
        <dbReference type="Google" id="ProtNLM"/>
    </source>
</evidence>
<dbReference type="Gene3D" id="1.20.1560.10">
    <property type="entry name" value="ABC transporter type 1, transmembrane domain"/>
    <property type="match status" value="1"/>
</dbReference>
<feature type="region of interest" description="Disordered" evidence="8">
    <location>
        <begin position="42"/>
        <end position="62"/>
    </location>
</feature>
<dbReference type="SUPFAM" id="SSF90123">
    <property type="entry name" value="ABC transporter transmembrane region"/>
    <property type="match status" value="1"/>
</dbReference>
<dbReference type="GO" id="GO:0005743">
    <property type="term" value="C:mitochondrial inner membrane"/>
    <property type="evidence" value="ECO:0007669"/>
    <property type="project" value="EnsemblFungi"/>
</dbReference>
<sequence>MFLRLGIRTLTVSRVILPRAFTPLARCNVAIVRGLATQSNTPLRGTPRGIKKESPTTIHEGSEKEISEAFREAKEAATVVVAAPSNEEIKVDALKTKTPIGEAFKLSPKDSNPNGWTDIKKLFRLAYPVRGQLAFAFACLFIASLVSMSLPLVIGKLMDSANQAEGSHNVYGIPLASFYYLMGGVFVVGAIANGLRHTLLKAIGENIVSKLRTRVLKNALMQDAAFSDTNSVGDMISRLSTDSHIVAKAVSQNVSDGLKAALLGTIGIAMMVYVSTQLSLMMAIVLPPLALFGAFYGRKVRLLTKQLQEQFGELTKVAEEQLSAAKTIQSFGQERQAVNLYSSEVRRVFNIGLREAKLSGVFFGSTAFLGNATLLALLAYGNGLVSSGAISFGDLSSFIMYAVYTGSSMVGLSNFYSEIMKGAGAASRVFELLEHKPTIKPTKGLRITDPHTQLGGDIVFDRVRFAYPTRPDVAIFQELSVTIRKGEHVCFVGPSGSGKSTVSALLLRFYDPLSGSISINGLNLRDLNLLTYRRGLGVVQQEPLLFSGTIRENITFGRPHATMDEIRNAARLANCDKFISEFPAGLDTVIGSRGAQLSGGQRQRIALARTLITNPAILILDEATSALDTLSEKAINENLLFRKAHGQTTISIAHRLSTIRNASRIVVLNKVGDVVETGGFEALYGDAKSELNRLLRSNNGELEESEVIKEREEIDMRIEHGSSPTGLS</sequence>
<evidence type="ECO:0000256" key="9">
    <source>
        <dbReference type="SAM" id="Phobius"/>
    </source>
</evidence>
<dbReference type="GeneID" id="30146614"/>
<dbReference type="AlphaFoldDB" id="A0A1E3QRZ1"/>
<feature type="transmembrane region" description="Helical" evidence="9">
    <location>
        <begin position="398"/>
        <end position="416"/>
    </location>
</feature>
<evidence type="ECO:0000259" key="11">
    <source>
        <dbReference type="PROSITE" id="PS50929"/>
    </source>
</evidence>
<dbReference type="InterPro" id="IPR017871">
    <property type="entry name" value="ABC_transporter-like_CS"/>
</dbReference>
<dbReference type="OrthoDB" id="6500128at2759"/>
<dbReference type="SMART" id="SM00382">
    <property type="entry name" value="AAA"/>
    <property type="match status" value="1"/>
</dbReference>
<dbReference type="Proteomes" id="UP000094336">
    <property type="component" value="Unassembled WGS sequence"/>
</dbReference>
<keyword evidence="6 9" id="KW-1133">Transmembrane helix</keyword>